<feature type="non-terminal residue" evidence="1">
    <location>
        <position position="618"/>
    </location>
</feature>
<proteinExistence type="predicted"/>
<evidence type="ECO:0000313" key="1">
    <source>
        <dbReference type="EMBL" id="KAG0008300.1"/>
    </source>
</evidence>
<sequence length="618" mass="70457">MATNEVAPLNPLNVPEIRTLIGQFLANRPPDLFSCALVSHAWFNDFIPQLWLSIRFDYHLSQLITQSTFRKYQHLIRNLFIHDPTFFLNGFYGDTCRGLTRLVFAPHIAAPMQIQSASISPLSSAVSINEDDNDDMFSNDIQNAPDENLDPFNTTTVLSRRQGMYIIRQFHALIEQQDSIEHLEEDWSHLAHVTKKLWVQPAFLLTSKPRPRLTTLTLSKWSTTTGGFNMVIAACPSLEYLYLRACEISKVPSHIAKLHPYHGEQDSEKVTFNDDSTLLDFGTVKILRLDQLCLNGDPIVIRGIQVEHIRVESFTIFYEENQYEYSGHPLKRDYTWQLPSVYSISFTGRGGNLHRTEAEDFINSILSPPIGDLTRTPPKDSALHNLTAINRPLMEITLNNCQLSESIFNNINQRLGDWIDLIDLSSCTGLESAHIQQVLVYCGNLRVFRGPEVYYWTREMFIPATGQSWASSKLQELVMLTGIGAALDSVGSYPEPVEDLSCVDIILEQDSTRRSVEVIFEQLSRQHSLEILDLSGGIDFYLLHDCRKGVPLTLKAGLDRLRMLKNIRHVIVTGWEDEMGVAEAEWMKTFWLKLETIHSREGGTSEGWRQFENKINLP</sequence>
<accession>A0A9P6SWI5</accession>
<protein>
    <submittedName>
        <fullName evidence="1">Uncharacterized protein</fullName>
    </submittedName>
</protein>
<dbReference type="Proteomes" id="UP000703661">
    <property type="component" value="Unassembled WGS sequence"/>
</dbReference>
<organism evidence="1 2">
    <name type="scientific">Entomortierella chlamydospora</name>
    <dbReference type="NCBI Taxonomy" id="101097"/>
    <lineage>
        <taxon>Eukaryota</taxon>
        <taxon>Fungi</taxon>
        <taxon>Fungi incertae sedis</taxon>
        <taxon>Mucoromycota</taxon>
        <taxon>Mortierellomycotina</taxon>
        <taxon>Mortierellomycetes</taxon>
        <taxon>Mortierellales</taxon>
        <taxon>Mortierellaceae</taxon>
        <taxon>Entomortierella</taxon>
    </lineage>
</organism>
<dbReference type="InterPro" id="IPR032675">
    <property type="entry name" value="LRR_dom_sf"/>
</dbReference>
<dbReference type="OrthoDB" id="2402609at2759"/>
<name>A0A9P6SWI5_9FUNG</name>
<comment type="caution">
    <text evidence="1">The sequence shown here is derived from an EMBL/GenBank/DDBJ whole genome shotgun (WGS) entry which is preliminary data.</text>
</comment>
<gene>
    <name evidence="1" type="ORF">BGZ80_003604</name>
</gene>
<keyword evidence="2" id="KW-1185">Reference proteome</keyword>
<dbReference type="SUPFAM" id="SSF52047">
    <property type="entry name" value="RNI-like"/>
    <property type="match status" value="1"/>
</dbReference>
<dbReference type="Gene3D" id="3.80.10.10">
    <property type="entry name" value="Ribonuclease Inhibitor"/>
    <property type="match status" value="1"/>
</dbReference>
<reference evidence="1" key="1">
    <citation type="journal article" date="2020" name="Fungal Divers.">
        <title>Resolving the Mortierellaceae phylogeny through synthesis of multi-gene phylogenetics and phylogenomics.</title>
        <authorList>
            <person name="Vandepol N."/>
            <person name="Liber J."/>
            <person name="Desiro A."/>
            <person name="Na H."/>
            <person name="Kennedy M."/>
            <person name="Barry K."/>
            <person name="Grigoriev I.V."/>
            <person name="Miller A.N."/>
            <person name="O'Donnell K."/>
            <person name="Stajich J.E."/>
            <person name="Bonito G."/>
        </authorList>
    </citation>
    <scope>NUCLEOTIDE SEQUENCE</scope>
    <source>
        <strain evidence="1">NRRL 2769</strain>
    </source>
</reference>
<evidence type="ECO:0000313" key="2">
    <source>
        <dbReference type="Proteomes" id="UP000703661"/>
    </source>
</evidence>
<dbReference type="EMBL" id="JAAAID010001965">
    <property type="protein sequence ID" value="KAG0008300.1"/>
    <property type="molecule type" value="Genomic_DNA"/>
</dbReference>
<dbReference type="AlphaFoldDB" id="A0A9P6SWI5"/>